<dbReference type="GO" id="GO:0016787">
    <property type="term" value="F:hydrolase activity"/>
    <property type="evidence" value="ECO:0007669"/>
    <property type="project" value="UniProtKB-KW"/>
</dbReference>
<feature type="domain" description="AB hydrolase-1" evidence="1">
    <location>
        <begin position="25"/>
        <end position="144"/>
    </location>
</feature>
<dbReference type="Gene3D" id="3.40.50.1820">
    <property type="entry name" value="alpha/beta hydrolase"/>
    <property type="match status" value="1"/>
</dbReference>
<reference evidence="2 3" key="1">
    <citation type="submission" date="2020-03" db="EMBL/GenBank/DDBJ databases">
        <title>Bacterial isolates of synthetic phycosphere.</title>
        <authorList>
            <person name="Fu H."/>
            <person name="Moran M.A."/>
        </authorList>
    </citation>
    <scope>NUCLEOTIDE SEQUENCE [LARGE SCALE GENOMIC DNA]</scope>
    <source>
        <strain evidence="2 3">HF1</strain>
    </source>
</reference>
<evidence type="ECO:0000313" key="3">
    <source>
        <dbReference type="Proteomes" id="UP000709466"/>
    </source>
</evidence>
<dbReference type="PANTHER" id="PTHR37946:SF1">
    <property type="entry name" value="SLL1969 PROTEIN"/>
    <property type="match status" value="1"/>
</dbReference>
<accession>A0ABX0W0Q0</accession>
<keyword evidence="2" id="KW-0378">Hydrolase</keyword>
<gene>
    <name evidence="2" type="ORF">HCZ30_15885</name>
</gene>
<evidence type="ECO:0000313" key="2">
    <source>
        <dbReference type="EMBL" id="NIY73911.1"/>
    </source>
</evidence>
<organism evidence="2 3">
    <name type="scientific">Marivivens donghaensis</name>
    <dbReference type="NCBI Taxonomy" id="1699413"/>
    <lineage>
        <taxon>Bacteria</taxon>
        <taxon>Pseudomonadati</taxon>
        <taxon>Pseudomonadota</taxon>
        <taxon>Alphaproteobacteria</taxon>
        <taxon>Rhodobacterales</taxon>
        <taxon>Paracoccaceae</taxon>
        <taxon>Marivivens group</taxon>
        <taxon>Marivivens</taxon>
    </lineage>
</organism>
<dbReference type="RefSeq" id="WP_167639297.1">
    <property type="nucleotide sequence ID" value="NZ_JAATOP010000016.1"/>
</dbReference>
<dbReference type="InterPro" id="IPR000073">
    <property type="entry name" value="AB_hydrolase_1"/>
</dbReference>
<name>A0ABX0W0Q0_9RHOB</name>
<dbReference type="InterPro" id="IPR029058">
    <property type="entry name" value="AB_hydrolase_fold"/>
</dbReference>
<dbReference type="SUPFAM" id="SSF53474">
    <property type="entry name" value="alpha/beta-Hydrolases"/>
    <property type="match status" value="1"/>
</dbReference>
<proteinExistence type="predicted"/>
<dbReference type="Pfam" id="PF00561">
    <property type="entry name" value="Abhydrolase_1"/>
    <property type="match status" value="1"/>
</dbReference>
<dbReference type="Proteomes" id="UP000709466">
    <property type="component" value="Unassembled WGS sequence"/>
</dbReference>
<keyword evidence="3" id="KW-1185">Reference proteome</keyword>
<evidence type="ECO:0000259" key="1">
    <source>
        <dbReference type="Pfam" id="PF00561"/>
    </source>
</evidence>
<comment type="caution">
    <text evidence="2">The sequence shown here is derived from an EMBL/GenBank/DDBJ whole genome shotgun (WGS) entry which is preliminary data.</text>
</comment>
<sequence length="247" mass="26553">MKNILASLLLLTGTIAQADHEDECVVLLHGLARTGLSLIVMETVLEAEGYQVVNSGYPSTEDPIETLVAENVGQDVAQCGEKTTHFVTHSMGGILARAWLSNNRPDKMGRVVMLSPPNQGSELVDEFGDWAPFEWINGPAGEQLGTDDGSVPLELGLPDYELGIIAGNQSLNPIYSAIIDGEDDGKVSVASTRLEGMTDHIVLPVTHTYMMNNIAVISEVMAFLADGHFDHDLEVLGEDLVQSEPAN</sequence>
<dbReference type="EMBL" id="JAATOP010000016">
    <property type="protein sequence ID" value="NIY73911.1"/>
    <property type="molecule type" value="Genomic_DNA"/>
</dbReference>
<dbReference type="PANTHER" id="PTHR37946">
    <property type="entry name" value="SLL1969 PROTEIN"/>
    <property type="match status" value="1"/>
</dbReference>
<protein>
    <submittedName>
        <fullName evidence="2">Alpha/beta hydrolase</fullName>
    </submittedName>
</protein>